<dbReference type="Pfam" id="PF12796">
    <property type="entry name" value="Ank_2"/>
    <property type="match status" value="3"/>
</dbReference>
<evidence type="ECO:0000313" key="5">
    <source>
        <dbReference type="Proteomes" id="UP000507470"/>
    </source>
</evidence>
<dbReference type="PANTHER" id="PTHR46224:SF64">
    <property type="entry name" value="IQ MOTIF AND ANKYRIN REPEAT DOMAIN-CONTAINING PROTEIN 1"/>
    <property type="match status" value="1"/>
</dbReference>
<gene>
    <name evidence="4" type="ORF">MCOR_36047</name>
</gene>
<dbReference type="PRINTS" id="PR01415">
    <property type="entry name" value="ANKYRIN"/>
</dbReference>
<feature type="repeat" description="ANK" evidence="1">
    <location>
        <begin position="317"/>
        <end position="353"/>
    </location>
</feature>
<dbReference type="PROSITE" id="PS50297">
    <property type="entry name" value="ANK_REP_REGION"/>
    <property type="match status" value="5"/>
</dbReference>
<dbReference type="Gene3D" id="1.25.40.20">
    <property type="entry name" value="Ankyrin repeat-containing domain"/>
    <property type="match status" value="2"/>
</dbReference>
<evidence type="ECO:0000313" key="4">
    <source>
        <dbReference type="EMBL" id="CAC5402040.1"/>
    </source>
</evidence>
<dbReference type="PROSITE" id="PS50225">
    <property type="entry name" value="SOCS"/>
    <property type="match status" value="1"/>
</dbReference>
<dbReference type="SMART" id="SM00248">
    <property type="entry name" value="ANK"/>
    <property type="match status" value="9"/>
</dbReference>
<protein>
    <recommendedName>
        <fullName evidence="3">SOCS box domain-containing protein</fullName>
    </recommendedName>
</protein>
<organism evidence="4 5">
    <name type="scientific">Mytilus coruscus</name>
    <name type="common">Sea mussel</name>
    <dbReference type="NCBI Taxonomy" id="42192"/>
    <lineage>
        <taxon>Eukaryota</taxon>
        <taxon>Metazoa</taxon>
        <taxon>Spiralia</taxon>
        <taxon>Lophotrochozoa</taxon>
        <taxon>Mollusca</taxon>
        <taxon>Bivalvia</taxon>
        <taxon>Autobranchia</taxon>
        <taxon>Pteriomorphia</taxon>
        <taxon>Mytilida</taxon>
        <taxon>Mytiloidea</taxon>
        <taxon>Mytilidae</taxon>
        <taxon>Mytilinae</taxon>
        <taxon>Mytilus</taxon>
    </lineage>
</organism>
<dbReference type="PROSITE" id="PS50088">
    <property type="entry name" value="ANK_REPEAT"/>
    <property type="match status" value="6"/>
</dbReference>
<dbReference type="SUPFAM" id="SSF158235">
    <property type="entry name" value="SOCS box-like"/>
    <property type="match status" value="1"/>
</dbReference>
<feature type="repeat" description="ANK" evidence="1">
    <location>
        <begin position="71"/>
        <end position="103"/>
    </location>
</feature>
<dbReference type="Gene3D" id="1.10.750.20">
    <property type="entry name" value="SOCS box"/>
    <property type="match status" value="1"/>
</dbReference>
<feature type="repeat" description="ANK" evidence="1">
    <location>
        <begin position="215"/>
        <end position="247"/>
    </location>
</feature>
<feature type="domain" description="SOCS box" evidence="3">
    <location>
        <begin position="451"/>
        <end position="498"/>
    </location>
</feature>
<dbReference type="SUPFAM" id="SSF48403">
    <property type="entry name" value="Ankyrin repeat"/>
    <property type="match status" value="1"/>
</dbReference>
<accession>A0A6J8D4H8</accession>
<evidence type="ECO:0000256" key="1">
    <source>
        <dbReference type="PROSITE-ProRule" id="PRU00023"/>
    </source>
</evidence>
<dbReference type="GO" id="GO:0035556">
    <property type="term" value="P:intracellular signal transduction"/>
    <property type="evidence" value="ECO:0007669"/>
    <property type="project" value="InterPro"/>
</dbReference>
<dbReference type="Proteomes" id="UP000507470">
    <property type="component" value="Unassembled WGS sequence"/>
</dbReference>
<dbReference type="Pfam" id="PF00023">
    <property type="entry name" value="Ank"/>
    <property type="match status" value="1"/>
</dbReference>
<feature type="region of interest" description="Disordered" evidence="2">
    <location>
        <begin position="1"/>
        <end position="34"/>
    </location>
</feature>
<dbReference type="InterPro" id="IPR036036">
    <property type="entry name" value="SOCS_box-like_dom_sf"/>
</dbReference>
<feature type="repeat" description="ANK" evidence="1">
    <location>
        <begin position="104"/>
        <end position="136"/>
    </location>
</feature>
<dbReference type="InterPro" id="IPR036770">
    <property type="entry name" value="Ankyrin_rpt-contain_sf"/>
</dbReference>
<dbReference type="EMBL" id="CACVKT020006488">
    <property type="protein sequence ID" value="CAC5402040.1"/>
    <property type="molecule type" value="Genomic_DNA"/>
</dbReference>
<reference evidence="4 5" key="1">
    <citation type="submission" date="2020-06" db="EMBL/GenBank/DDBJ databases">
        <authorList>
            <person name="Li R."/>
            <person name="Bekaert M."/>
        </authorList>
    </citation>
    <scope>NUCLEOTIDE SEQUENCE [LARGE SCALE GENOMIC DNA]</scope>
    <source>
        <strain evidence="5">wild</strain>
    </source>
</reference>
<feature type="repeat" description="ANK" evidence="1">
    <location>
        <begin position="284"/>
        <end position="316"/>
    </location>
</feature>
<sequence>MASADESTTNKDEGEVNTYSTEDDQEEDKPTSWSLEQKQRLLADAISMKSPIEDIKSILKCGADINGAVKKGLRPLHYAAYVDYIECVHFLIDEGADVNISDEIGYTPLHLCARKGVYGSMKALIEQGALVNYCDADESELAENVRAIGYLTMEPLNLAIENNNVECVRLLLKSGARPNHQYFIGYQLNVMNLENLECLEILLENGADPNSFNRCGISPIMKACREHNIEAVRILIKHGADINAQCPSRFDQKFPIHFSIESGNIAITEILIKEGAQLTRSENYRYSPLHTAVLKGRSDIVYFLLLHNAGVDETTDDGCTPLMLAAGTPELKERREIIKILLEHGANVNASAQYISYMHPCMSPIVEYLKNSPYNAEKDILLLLLKFGAKVNIRPDVLRYRRQDPFGILNYLGNCTDKEMMDILVYAAQVIHKDHIQKNDVLSPVERRYLLKHANTPRPLKHTIRLFIRDVLHEKVLDRVDQLPLPSFIKKYLLYEVN</sequence>
<proteinExistence type="predicted"/>
<dbReference type="CDD" id="cd03716">
    <property type="entry name" value="SOCS_ASB_like"/>
    <property type="match status" value="1"/>
</dbReference>
<name>A0A6J8D4H8_MYTCO</name>
<keyword evidence="1" id="KW-0040">ANK repeat</keyword>
<dbReference type="OrthoDB" id="366390at2759"/>
<evidence type="ECO:0000256" key="2">
    <source>
        <dbReference type="SAM" id="MobiDB-lite"/>
    </source>
</evidence>
<evidence type="ECO:0000259" key="3">
    <source>
        <dbReference type="PROSITE" id="PS50225"/>
    </source>
</evidence>
<dbReference type="Pfam" id="PF07525">
    <property type="entry name" value="SOCS_box"/>
    <property type="match status" value="1"/>
</dbReference>
<dbReference type="PANTHER" id="PTHR46224">
    <property type="entry name" value="ANKYRIN REPEAT FAMILY PROTEIN"/>
    <property type="match status" value="1"/>
</dbReference>
<dbReference type="InterPro" id="IPR051616">
    <property type="entry name" value="Cul2-RING_E3_ligase_SR"/>
</dbReference>
<dbReference type="AlphaFoldDB" id="A0A6J8D4H8"/>
<feature type="repeat" description="ANK" evidence="1">
    <location>
        <begin position="251"/>
        <end position="283"/>
    </location>
</feature>
<dbReference type="InterPro" id="IPR001496">
    <property type="entry name" value="SOCS_box"/>
</dbReference>
<dbReference type="InterPro" id="IPR002110">
    <property type="entry name" value="Ankyrin_rpt"/>
</dbReference>
<keyword evidence="5" id="KW-1185">Reference proteome</keyword>
<dbReference type="SMART" id="SM00969">
    <property type="entry name" value="SOCS_box"/>
    <property type="match status" value="1"/>
</dbReference>